<dbReference type="OrthoDB" id="3177005at2"/>
<dbReference type="Pfam" id="PF03591">
    <property type="entry name" value="AzlC"/>
    <property type="match status" value="1"/>
</dbReference>
<keyword evidence="6 8" id="KW-1133">Transmembrane helix</keyword>
<sequence>MGTNRIQWKNGFCDGIPIGLGYFAVSFTFGILAKKAGLTLFQAVVISLTNLTSAGQFAALGLMGASATYLEMASAQLILNLRYCLMSCALSQKLDAKAPFIHRFLLAHGITDEIFGVAVCKSGKLNPFYNYGLMSSAIPGWTLGTFFGVISGEVLPERIINALSIALYGMFIAVIIPPAKGNKVLTGIILLSMLMSSFFAKLEIFHHVSPGFKIIILTILIAGIAAFLFPIREADEDCSAGGKSIAPALQEGGLT</sequence>
<dbReference type="InterPro" id="IPR011606">
    <property type="entry name" value="Brnchd-chn_aa_trnsp_permease"/>
</dbReference>
<evidence type="ECO:0000256" key="4">
    <source>
        <dbReference type="ARBA" id="ARBA00022475"/>
    </source>
</evidence>
<proteinExistence type="inferred from homology"/>
<keyword evidence="4" id="KW-1003">Cell membrane</keyword>
<evidence type="ECO:0000313" key="9">
    <source>
        <dbReference type="EMBL" id="SHK74044.1"/>
    </source>
</evidence>
<dbReference type="PANTHER" id="PTHR34979:SF1">
    <property type="entry name" value="INNER MEMBRANE PROTEIN YGAZ"/>
    <property type="match status" value="1"/>
</dbReference>
<reference evidence="10" key="1">
    <citation type="submission" date="2016-11" db="EMBL/GenBank/DDBJ databases">
        <authorList>
            <person name="Varghese N."/>
            <person name="Submissions S."/>
        </authorList>
    </citation>
    <scope>NUCLEOTIDE SEQUENCE [LARGE SCALE GENOMIC DNA]</scope>
    <source>
        <strain evidence="10">DSM 10349</strain>
    </source>
</reference>
<dbReference type="GO" id="GO:0005886">
    <property type="term" value="C:plasma membrane"/>
    <property type="evidence" value="ECO:0007669"/>
    <property type="project" value="UniProtKB-SubCell"/>
</dbReference>
<evidence type="ECO:0000256" key="7">
    <source>
        <dbReference type="ARBA" id="ARBA00023136"/>
    </source>
</evidence>
<evidence type="ECO:0000256" key="5">
    <source>
        <dbReference type="ARBA" id="ARBA00022692"/>
    </source>
</evidence>
<dbReference type="GO" id="GO:1903785">
    <property type="term" value="P:L-valine transmembrane transport"/>
    <property type="evidence" value="ECO:0007669"/>
    <property type="project" value="TreeGrafter"/>
</dbReference>
<evidence type="ECO:0000256" key="1">
    <source>
        <dbReference type="ARBA" id="ARBA00004651"/>
    </source>
</evidence>
<evidence type="ECO:0000256" key="2">
    <source>
        <dbReference type="ARBA" id="ARBA00010735"/>
    </source>
</evidence>
<dbReference type="STRING" id="1121421.SAMN02745123_02973"/>
<accession>A0A1M6UY08</accession>
<comment type="subcellular location">
    <subcellularLocation>
        <location evidence="1">Cell membrane</location>
        <topology evidence="1">Multi-pass membrane protein</topology>
    </subcellularLocation>
</comment>
<evidence type="ECO:0000313" key="10">
    <source>
        <dbReference type="Proteomes" id="UP000183997"/>
    </source>
</evidence>
<feature type="transmembrane region" description="Helical" evidence="8">
    <location>
        <begin position="12"/>
        <end position="33"/>
    </location>
</feature>
<feature type="transmembrane region" description="Helical" evidence="8">
    <location>
        <begin position="131"/>
        <end position="152"/>
    </location>
</feature>
<evidence type="ECO:0000256" key="3">
    <source>
        <dbReference type="ARBA" id="ARBA00022448"/>
    </source>
</evidence>
<dbReference type="Proteomes" id="UP000183997">
    <property type="component" value="Unassembled WGS sequence"/>
</dbReference>
<protein>
    <submittedName>
        <fullName evidence="9">Predicted branched-chain amino acid permease (Azaleucine resistance)</fullName>
    </submittedName>
</protein>
<dbReference type="PANTHER" id="PTHR34979">
    <property type="entry name" value="INNER MEMBRANE PROTEIN YGAZ"/>
    <property type="match status" value="1"/>
</dbReference>
<feature type="transmembrane region" description="Helical" evidence="8">
    <location>
        <begin position="212"/>
        <end position="231"/>
    </location>
</feature>
<comment type="similarity">
    <text evidence="2">Belongs to the AzlC family.</text>
</comment>
<evidence type="ECO:0000256" key="8">
    <source>
        <dbReference type="SAM" id="Phobius"/>
    </source>
</evidence>
<gene>
    <name evidence="9" type="ORF">SAMN02745123_02973</name>
</gene>
<keyword evidence="5 8" id="KW-0812">Transmembrane</keyword>
<feature type="transmembrane region" description="Helical" evidence="8">
    <location>
        <begin position="158"/>
        <end position="177"/>
    </location>
</feature>
<keyword evidence="3" id="KW-0813">Transport</keyword>
<name>A0A1M6UY08_9FIRM</name>
<evidence type="ECO:0000256" key="6">
    <source>
        <dbReference type="ARBA" id="ARBA00022989"/>
    </source>
</evidence>
<feature type="transmembrane region" description="Helical" evidence="8">
    <location>
        <begin position="184"/>
        <end position="200"/>
    </location>
</feature>
<keyword evidence="10" id="KW-1185">Reference proteome</keyword>
<dbReference type="RefSeq" id="WP_072915915.1">
    <property type="nucleotide sequence ID" value="NZ_FRAR01000022.1"/>
</dbReference>
<organism evidence="9 10">
    <name type="scientific">Desulforamulus aeronauticus DSM 10349</name>
    <dbReference type="NCBI Taxonomy" id="1121421"/>
    <lineage>
        <taxon>Bacteria</taxon>
        <taxon>Bacillati</taxon>
        <taxon>Bacillota</taxon>
        <taxon>Clostridia</taxon>
        <taxon>Eubacteriales</taxon>
        <taxon>Peptococcaceae</taxon>
        <taxon>Desulforamulus</taxon>
    </lineage>
</organism>
<feature type="transmembrane region" description="Helical" evidence="8">
    <location>
        <begin position="39"/>
        <end position="62"/>
    </location>
</feature>
<keyword evidence="7 8" id="KW-0472">Membrane</keyword>
<dbReference type="EMBL" id="FRAR01000022">
    <property type="protein sequence ID" value="SHK74044.1"/>
    <property type="molecule type" value="Genomic_DNA"/>
</dbReference>
<dbReference type="AlphaFoldDB" id="A0A1M6UY08"/>